<feature type="transmembrane region" description="Helical" evidence="4">
    <location>
        <begin position="51"/>
        <end position="71"/>
    </location>
</feature>
<feature type="domain" description="Major facilitator superfamily (MFS) profile" evidence="5">
    <location>
        <begin position="17"/>
        <end position="425"/>
    </location>
</feature>
<feature type="transmembrane region" description="Helical" evidence="4">
    <location>
        <begin position="319"/>
        <end position="349"/>
    </location>
</feature>
<keyword evidence="3 4" id="KW-0472">Membrane</keyword>
<dbReference type="EMBL" id="JAHVAH010000001">
    <property type="protein sequence ID" value="MBW0144125.1"/>
    <property type="molecule type" value="Genomic_DNA"/>
</dbReference>
<dbReference type="Pfam" id="PF07690">
    <property type="entry name" value="MFS_1"/>
    <property type="match status" value="1"/>
</dbReference>
<feature type="transmembrane region" description="Helical" evidence="4">
    <location>
        <begin position="252"/>
        <end position="275"/>
    </location>
</feature>
<feature type="transmembrane region" description="Helical" evidence="4">
    <location>
        <begin position="287"/>
        <end position="307"/>
    </location>
</feature>
<evidence type="ECO:0000256" key="1">
    <source>
        <dbReference type="ARBA" id="ARBA00022692"/>
    </source>
</evidence>
<comment type="caution">
    <text evidence="6">The sequence shown here is derived from an EMBL/GenBank/DDBJ whole genome shotgun (WGS) entry which is preliminary data.</text>
</comment>
<keyword evidence="2 4" id="KW-1133">Transmembrane helix</keyword>
<evidence type="ECO:0000256" key="2">
    <source>
        <dbReference type="ARBA" id="ARBA00022989"/>
    </source>
</evidence>
<sequence>MGKPIGKIAGSALTTRQFVLLFSAMLVTATGNTALQSVMPSIGRSLGIADVWIGVAFTSSALAWVIFAPIWARQSDHRGRKTLILLGLVGFVVSTLLCGIVLLGGLRGVMGAGVTMVAFALVRMLYGIFGCATPAGTQAYLAAKTRRGARTTALSNLSASFGLGTVIGPALAPLFVLPFLGLTGPLFMFALAGMLVFAAVWLQLPDDRDRLRRAKAAAMAFPAASPTGASVRAATSEGKATLRWSDSRIRDWIVSGAITNNALAALLTVVGFHTIDRLALDPVGAEQQVGLVLMAGAAATLVAQWGLIPRFGWGPRTLVLLGSAIALAGTLAVMVAGSLMGLVLAYGLACLGFGLTRPGFTAGASLAVPLTEQGAVAGLTTSVNGFAFVFAPTLGLALYGFAPSAPFLLCAGLLGATLLLYRGRL</sequence>
<evidence type="ECO:0000313" key="6">
    <source>
        <dbReference type="EMBL" id="MBW0144125.1"/>
    </source>
</evidence>
<reference evidence="6 7" key="1">
    <citation type="submission" date="2021-07" db="EMBL/GenBank/DDBJ databases">
        <title>The draft genome sequence of Sphingomicrobium sp. B8.</title>
        <authorList>
            <person name="Mu L."/>
        </authorList>
    </citation>
    <scope>NUCLEOTIDE SEQUENCE [LARGE SCALE GENOMIC DNA]</scope>
    <source>
        <strain evidence="6 7">B8</strain>
    </source>
</reference>
<feature type="transmembrane region" description="Helical" evidence="4">
    <location>
        <begin position="186"/>
        <end position="204"/>
    </location>
</feature>
<dbReference type="InterPro" id="IPR011701">
    <property type="entry name" value="MFS"/>
</dbReference>
<organism evidence="6 7">
    <name type="scientific">Sphingomicrobium clamense</name>
    <dbReference type="NCBI Taxonomy" id="2851013"/>
    <lineage>
        <taxon>Bacteria</taxon>
        <taxon>Pseudomonadati</taxon>
        <taxon>Pseudomonadota</taxon>
        <taxon>Alphaproteobacteria</taxon>
        <taxon>Sphingomonadales</taxon>
        <taxon>Sphingomonadaceae</taxon>
        <taxon>Sphingomicrobium</taxon>
    </lineage>
</organism>
<feature type="transmembrane region" description="Helical" evidence="4">
    <location>
        <begin position="83"/>
        <end position="103"/>
    </location>
</feature>
<dbReference type="InterPro" id="IPR020846">
    <property type="entry name" value="MFS_dom"/>
</dbReference>
<evidence type="ECO:0000313" key="7">
    <source>
        <dbReference type="Proteomes" id="UP000698028"/>
    </source>
</evidence>
<dbReference type="PANTHER" id="PTHR23546">
    <property type="entry name" value="TRANSPORT PROTEIN"/>
    <property type="match status" value="1"/>
</dbReference>
<dbReference type="Proteomes" id="UP000698028">
    <property type="component" value="Unassembled WGS sequence"/>
</dbReference>
<evidence type="ECO:0000256" key="4">
    <source>
        <dbReference type="SAM" id="Phobius"/>
    </source>
</evidence>
<feature type="transmembrane region" description="Helical" evidence="4">
    <location>
        <begin position="153"/>
        <end position="180"/>
    </location>
</feature>
<dbReference type="PROSITE" id="PS50850">
    <property type="entry name" value="MFS"/>
    <property type="match status" value="1"/>
</dbReference>
<protein>
    <submittedName>
        <fullName evidence="6">MFS transporter</fullName>
    </submittedName>
</protein>
<feature type="transmembrane region" description="Helical" evidence="4">
    <location>
        <begin position="109"/>
        <end position="132"/>
    </location>
</feature>
<dbReference type="PANTHER" id="PTHR23546:SF1">
    <property type="entry name" value="MEMBRANE PROTEIN"/>
    <property type="match status" value="1"/>
</dbReference>
<evidence type="ECO:0000259" key="5">
    <source>
        <dbReference type="PROSITE" id="PS50850"/>
    </source>
</evidence>
<evidence type="ECO:0000256" key="3">
    <source>
        <dbReference type="ARBA" id="ARBA00023136"/>
    </source>
</evidence>
<feature type="transmembrane region" description="Helical" evidence="4">
    <location>
        <begin position="396"/>
        <end position="421"/>
    </location>
</feature>
<keyword evidence="7" id="KW-1185">Reference proteome</keyword>
<proteinExistence type="predicted"/>
<keyword evidence="1 4" id="KW-0812">Transmembrane</keyword>
<feature type="transmembrane region" description="Helical" evidence="4">
    <location>
        <begin position="20"/>
        <end position="39"/>
    </location>
</feature>
<accession>A0ABS6V440</accession>
<gene>
    <name evidence="6" type="ORF">KTQ36_02295</name>
</gene>
<name>A0ABS6V440_9SPHN</name>